<dbReference type="Proteomes" id="UP000182057">
    <property type="component" value="Unassembled WGS sequence"/>
</dbReference>
<evidence type="ECO:0008006" key="3">
    <source>
        <dbReference type="Google" id="ProtNLM"/>
    </source>
</evidence>
<protein>
    <recommendedName>
        <fullName evidence="3">Transposase DDE domain-containing protein</fullName>
    </recommendedName>
</protein>
<name>A0A1D3UIH5_TANFO</name>
<organism evidence="1 2">
    <name type="scientific">Tannerella forsythia</name>
    <name type="common">Bacteroides forsythus</name>
    <dbReference type="NCBI Taxonomy" id="28112"/>
    <lineage>
        <taxon>Bacteria</taxon>
        <taxon>Pseudomonadati</taxon>
        <taxon>Bacteroidota</taxon>
        <taxon>Bacteroidia</taxon>
        <taxon>Bacteroidales</taxon>
        <taxon>Tannerellaceae</taxon>
        <taxon>Tannerella</taxon>
    </lineage>
</organism>
<evidence type="ECO:0000313" key="1">
    <source>
        <dbReference type="EMBL" id="SCQ19935.1"/>
    </source>
</evidence>
<reference evidence="1 2" key="1">
    <citation type="submission" date="2016-09" db="EMBL/GenBank/DDBJ databases">
        <authorList>
            <person name="Capua I."/>
            <person name="De Benedictis P."/>
            <person name="Joannis T."/>
            <person name="Lombin L.H."/>
            <person name="Cattoli G."/>
        </authorList>
    </citation>
    <scope>NUCLEOTIDE SEQUENCE [LARGE SCALE GENOMIC DNA]</scope>
    <source>
        <strain evidence="1 2">UB20</strain>
    </source>
</reference>
<dbReference type="AlphaFoldDB" id="A0A1D3UIH5"/>
<proteinExistence type="predicted"/>
<evidence type="ECO:0000313" key="2">
    <source>
        <dbReference type="Proteomes" id="UP000182057"/>
    </source>
</evidence>
<accession>A0A1D3UIH5</accession>
<dbReference type="EMBL" id="FMMM01000030">
    <property type="protein sequence ID" value="SCQ19935.1"/>
    <property type="molecule type" value="Genomic_DNA"/>
</dbReference>
<gene>
    <name evidence="1" type="ORF">TFUB20_00867</name>
</gene>
<sequence>MPNEHTNICWNHLPKSFMAENAVFLILTAMIRNFYKLLMQDEDIKAFGLKHTSRIKTFVFKFITVPAKRIETARQNMLNIYTSQHAYASIFKFDFG</sequence>